<dbReference type="Proteomes" id="UP001589766">
    <property type="component" value="Unassembled WGS sequence"/>
</dbReference>
<keyword evidence="1" id="KW-0732">Signal</keyword>
<protein>
    <submittedName>
        <fullName evidence="2">CueP family metal-binding protein</fullName>
    </submittedName>
</protein>
<keyword evidence="3" id="KW-1185">Reference proteome</keyword>
<feature type="chain" id="PRO_5046633644" evidence="1">
    <location>
        <begin position="25"/>
        <end position="207"/>
    </location>
</feature>
<reference evidence="2 3" key="1">
    <citation type="submission" date="2024-09" db="EMBL/GenBank/DDBJ databases">
        <authorList>
            <person name="Sun Q."/>
            <person name="Mori K."/>
        </authorList>
    </citation>
    <scope>NUCLEOTIDE SEQUENCE [LARGE SCALE GENOMIC DNA]</scope>
    <source>
        <strain evidence="2 3">CCM 7609</strain>
    </source>
</reference>
<organism evidence="2 3">
    <name type="scientific">Citricoccus parietis</name>
    <dbReference type="NCBI Taxonomy" id="592307"/>
    <lineage>
        <taxon>Bacteria</taxon>
        <taxon>Bacillati</taxon>
        <taxon>Actinomycetota</taxon>
        <taxon>Actinomycetes</taxon>
        <taxon>Micrococcales</taxon>
        <taxon>Micrococcaceae</taxon>
        <taxon>Citricoccus</taxon>
    </lineage>
</organism>
<dbReference type="PROSITE" id="PS51257">
    <property type="entry name" value="PROKAR_LIPOPROTEIN"/>
    <property type="match status" value="1"/>
</dbReference>
<dbReference type="RefSeq" id="WP_378040294.1">
    <property type="nucleotide sequence ID" value="NZ_JBHLWH010000011.1"/>
</dbReference>
<evidence type="ECO:0000313" key="2">
    <source>
        <dbReference type="EMBL" id="MFC0247651.1"/>
    </source>
</evidence>
<proteinExistence type="predicted"/>
<comment type="caution">
    <text evidence="2">The sequence shown here is derived from an EMBL/GenBank/DDBJ whole genome shotgun (WGS) entry which is preliminary data.</text>
</comment>
<dbReference type="Gene3D" id="2.60.40.3700">
    <property type="match status" value="1"/>
</dbReference>
<dbReference type="EMBL" id="JBHLWH010000011">
    <property type="protein sequence ID" value="MFC0247651.1"/>
    <property type="molecule type" value="Genomic_DNA"/>
</dbReference>
<dbReference type="Pfam" id="PF21172">
    <property type="entry name" value="CueP"/>
    <property type="match status" value="1"/>
</dbReference>
<sequence>MTPLSRRTMIASGLGLLGSTALVACSPTIPATGGVGTATPGGATGTLDPRARDLLSVHGIEAATAEDAVTAVDRVPQPRPLRLTGSVGYDQVTFADDSDEVTVPLTGGQFYLSMAPYRTQTHGCYYHNLGGCQGELTDTPVHITVTTDAGQTLLNEDTTTGTNGFIGFWIPRDHTGTVTITADRATASTPFDSSPDGPTCLTTLHLT</sequence>
<dbReference type="NCBIfam" id="NF038094">
    <property type="entry name" value="CueP_fam"/>
    <property type="match status" value="1"/>
</dbReference>
<feature type="signal peptide" evidence="1">
    <location>
        <begin position="1"/>
        <end position="24"/>
    </location>
</feature>
<name>A0ABV6F2B6_9MICC</name>
<evidence type="ECO:0000313" key="3">
    <source>
        <dbReference type="Proteomes" id="UP001589766"/>
    </source>
</evidence>
<gene>
    <name evidence="2" type="ORF">ACFFIO_03945</name>
</gene>
<dbReference type="InterPro" id="IPR047808">
    <property type="entry name" value="CueP-like"/>
</dbReference>
<dbReference type="PROSITE" id="PS51318">
    <property type="entry name" value="TAT"/>
    <property type="match status" value="1"/>
</dbReference>
<evidence type="ECO:0000256" key="1">
    <source>
        <dbReference type="SAM" id="SignalP"/>
    </source>
</evidence>
<dbReference type="InterPro" id="IPR006311">
    <property type="entry name" value="TAT_signal"/>
</dbReference>
<accession>A0ABV6F2B6</accession>